<feature type="domain" description="OmpA-like" evidence="3">
    <location>
        <begin position="159"/>
        <end position="280"/>
    </location>
</feature>
<evidence type="ECO:0000256" key="2">
    <source>
        <dbReference type="SAM" id="SignalP"/>
    </source>
</evidence>
<dbReference type="Gene3D" id="3.30.1330.60">
    <property type="entry name" value="OmpA-like domain"/>
    <property type="match status" value="2"/>
</dbReference>
<name>A0A372NPW5_9SPHI</name>
<organism evidence="4 5">
    <name type="scientific">Mucilaginibacter conchicola</name>
    <dbReference type="NCBI Taxonomy" id="2303333"/>
    <lineage>
        <taxon>Bacteria</taxon>
        <taxon>Pseudomonadati</taxon>
        <taxon>Bacteroidota</taxon>
        <taxon>Sphingobacteriia</taxon>
        <taxon>Sphingobacteriales</taxon>
        <taxon>Sphingobacteriaceae</taxon>
        <taxon>Mucilaginibacter</taxon>
    </lineage>
</organism>
<dbReference type="SUPFAM" id="SSF103088">
    <property type="entry name" value="OmpA-like"/>
    <property type="match status" value="2"/>
</dbReference>
<dbReference type="PROSITE" id="PS51123">
    <property type="entry name" value="OMPA_2"/>
    <property type="match status" value="2"/>
</dbReference>
<dbReference type="CDD" id="cd07185">
    <property type="entry name" value="OmpA_C-like"/>
    <property type="match status" value="2"/>
</dbReference>
<feature type="signal peptide" evidence="2">
    <location>
        <begin position="1"/>
        <end position="22"/>
    </location>
</feature>
<evidence type="ECO:0000256" key="1">
    <source>
        <dbReference type="PROSITE-ProRule" id="PRU00473"/>
    </source>
</evidence>
<dbReference type="EMBL" id="QWDC01000004">
    <property type="protein sequence ID" value="RFZ90293.1"/>
    <property type="molecule type" value="Genomic_DNA"/>
</dbReference>
<proteinExistence type="predicted"/>
<reference evidence="4 5" key="1">
    <citation type="submission" date="2018-08" db="EMBL/GenBank/DDBJ databases">
        <title>Mucilaginibacter sp. MYSH2.</title>
        <authorList>
            <person name="Seo T."/>
        </authorList>
    </citation>
    <scope>NUCLEOTIDE SEQUENCE [LARGE SCALE GENOMIC DNA]</scope>
    <source>
        <strain evidence="4 5">MYSH2</strain>
    </source>
</reference>
<accession>A0A372NPW5</accession>
<dbReference type="InterPro" id="IPR050330">
    <property type="entry name" value="Bact_OuterMem_StrucFunc"/>
</dbReference>
<dbReference type="RefSeq" id="WP_117393707.1">
    <property type="nucleotide sequence ID" value="NZ_QWDC01000004.1"/>
</dbReference>
<feature type="chain" id="PRO_5016978053" evidence="2">
    <location>
        <begin position="23"/>
        <end position="286"/>
    </location>
</feature>
<gene>
    <name evidence="4" type="ORF">D0C36_21075</name>
</gene>
<dbReference type="PANTHER" id="PTHR30329">
    <property type="entry name" value="STATOR ELEMENT OF FLAGELLAR MOTOR COMPLEX"/>
    <property type="match status" value="1"/>
</dbReference>
<keyword evidence="5" id="KW-1185">Reference proteome</keyword>
<evidence type="ECO:0000313" key="4">
    <source>
        <dbReference type="EMBL" id="RFZ90293.1"/>
    </source>
</evidence>
<comment type="caution">
    <text evidence="4">The sequence shown here is derived from an EMBL/GenBank/DDBJ whole genome shotgun (WGS) entry which is preliminary data.</text>
</comment>
<sequence>MKLKTLLFTLLLCKAFTSLAQADTLRVHFAINSTVLSAGDKKLIDSLVLNCYTVKSLTGYADYLGSKTGNQTLSERRAQAVQTYFKSLDPKFNVLAVGNGMLADSITGIIGNPDNRRVDIVAVRPVQVVPSAPKPTKQDSLNEVFRKKIQELDNIQIGEALQLSELNFYGGRHVLTRQALFYMDILLDYLQKHTDIKIEIQGHICCEFNLKDGYDYDSRDKHLSVNRAKVVYDYLADHGIKKNRMRYKGLGATKPKIYPEETAADKDANRRVEIVVTARSADTGEE</sequence>
<dbReference type="Pfam" id="PF00691">
    <property type="entry name" value="OmpA"/>
    <property type="match status" value="1"/>
</dbReference>
<dbReference type="AlphaFoldDB" id="A0A372NPW5"/>
<dbReference type="InterPro" id="IPR006665">
    <property type="entry name" value="OmpA-like"/>
</dbReference>
<keyword evidence="1" id="KW-0472">Membrane</keyword>
<evidence type="ECO:0000313" key="5">
    <source>
        <dbReference type="Proteomes" id="UP000264217"/>
    </source>
</evidence>
<evidence type="ECO:0000259" key="3">
    <source>
        <dbReference type="PROSITE" id="PS51123"/>
    </source>
</evidence>
<feature type="domain" description="OmpA-like" evidence="3">
    <location>
        <begin position="16"/>
        <end position="126"/>
    </location>
</feature>
<keyword evidence="2" id="KW-0732">Signal</keyword>
<dbReference type="Proteomes" id="UP000264217">
    <property type="component" value="Unassembled WGS sequence"/>
</dbReference>
<dbReference type="PANTHER" id="PTHR30329:SF21">
    <property type="entry name" value="LIPOPROTEIN YIAD-RELATED"/>
    <property type="match status" value="1"/>
</dbReference>
<protein>
    <submittedName>
        <fullName evidence="4">OmpA family protein</fullName>
    </submittedName>
</protein>
<dbReference type="GO" id="GO:0016020">
    <property type="term" value="C:membrane"/>
    <property type="evidence" value="ECO:0007669"/>
    <property type="project" value="UniProtKB-UniRule"/>
</dbReference>
<dbReference type="OrthoDB" id="9782229at2"/>
<dbReference type="InterPro" id="IPR036737">
    <property type="entry name" value="OmpA-like_sf"/>
</dbReference>